<dbReference type="STRING" id="216903.SAMN05444371_2936"/>
<dbReference type="PANTHER" id="PTHR32305">
    <property type="match status" value="1"/>
</dbReference>
<dbReference type="InterPro" id="IPR050708">
    <property type="entry name" value="T6SS_VgrG/RHS"/>
</dbReference>
<reference evidence="2" key="1">
    <citation type="submission" date="2016-11" db="EMBL/GenBank/DDBJ databases">
        <authorList>
            <person name="Varghese N."/>
            <person name="Submissions S."/>
        </authorList>
    </citation>
    <scope>NUCLEOTIDE SEQUENCE [LARGE SCALE GENOMIC DNA]</scope>
    <source>
        <strain evidence="2">DSM 18016</strain>
    </source>
</reference>
<dbReference type="NCBIfam" id="TIGR03696">
    <property type="entry name" value="Rhs_assc_core"/>
    <property type="match status" value="1"/>
</dbReference>
<evidence type="ECO:0000313" key="1">
    <source>
        <dbReference type="EMBL" id="SHK57398.1"/>
    </source>
</evidence>
<proteinExistence type="predicted"/>
<sequence>MHLDYLGSGSVTTNQIGATTNWYEYMPFGEMSMEQSSGDYNNVHKYNGKELHEATGLYYYGARYYDPNKSIWLSVDPLASVLPDWNPYAYSFNNPIMYSDPTGLFPDAKGGPRFRSTCFDDIDGPRPNLSGIKNVTNVLKGKKWIPYMSKTIQDSEINFNFTQGFTRNNFCRTGECAEYSKLQAEQIKGYTSVGAKKRVDMYVDARTEDQSRYNLQEGVDILIKNLKAGRAVRVGVMYDANKTTQTKDYANKSTNHYVTVVGMGTDKEGAYFSYYDNYAGEGHIEQNVGTNINLNKFRLFKAKNGTYYFSDGADGSIPYNQNQQPKKGQHTRYILTEVRDNE</sequence>
<organism evidence="1 2">
    <name type="scientific">Epilithonimonas mollis</name>
    <dbReference type="NCBI Taxonomy" id="216903"/>
    <lineage>
        <taxon>Bacteria</taxon>
        <taxon>Pseudomonadati</taxon>
        <taxon>Bacteroidota</taxon>
        <taxon>Flavobacteriia</taxon>
        <taxon>Flavobacteriales</taxon>
        <taxon>Weeksellaceae</taxon>
        <taxon>Chryseobacterium group</taxon>
        <taxon>Epilithonimonas</taxon>
    </lineage>
</organism>
<dbReference type="PANTHER" id="PTHR32305:SF15">
    <property type="entry name" value="PROTEIN RHSA-RELATED"/>
    <property type="match status" value="1"/>
</dbReference>
<dbReference type="Proteomes" id="UP000184498">
    <property type="component" value="Unassembled WGS sequence"/>
</dbReference>
<dbReference type="Gene3D" id="2.180.10.10">
    <property type="entry name" value="RHS repeat-associated core"/>
    <property type="match status" value="1"/>
</dbReference>
<accession>A0A1M6TKU4</accession>
<dbReference type="InterPro" id="IPR022385">
    <property type="entry name" value="Rhs_assc_core"/>
</dbReference>
<evidence type="ECO:0000313" key="2">
    <source>
        <dbReference type="Proteomes" id="UP000184498"/>
    </source>
</evidence>
<name>A0A1M6TKU4_9FLAO</name>
<protein>
    <submittedName>
        <fullName evidence="1">RHS repeat-associated core domain-containing protein</fullName>
    </submittedName>
</protein>
<dbReference type="AlphaFoldDB" id="A0A1M6TKU4"/>
<keyword evidence="2" id="KW-1185">Reference proteome</keyword>
<dbReference type="EMBL" id="FRAM01000003">
    <property type="protein sequence ID" value="SHK57398.1"/>
    <property type="molecule type" value="Genomic_DNA"/>
</dbReference>
<gene>
    <name evidence="1" type="ORF">SAMN05444371_2936</name>
</gene>